<feature type="domain" description="SPOR" evidence="11">
    <location>
        <begin position="355"/>
        <end position="439"/>
    </location>
</feature>
<comment type="similarity">
    <text evidence="1 9">Belongs to the peptidase S11 family.</text>
</comment>
<evidence type="ECO:0000256" key="8">
    <source>
        <dbReference type="PIRSR" id="PIRSR618044-2"/>
    </source>
</evidence>
<dbReference type="Pfam" id="PF05036">
    <property type="entry name" value="SPOR"/>
    <property type="match status" value="1"/>
</dbReference>
<evidence type="ECO:0000256" key="3">
    <source>
        <dbReference type="ARBA" id="ARBA00022801"/>
    </source>
</evidence>
<dbReference type="OrthoDB" id="9795979at2"/>
<sequence length="439" mass="47351">MYQSSDRPTSFAKSSKFKVIAAVLVAFFVAAPLSQAHANSKYAGIVIDARTGKTLYDYKADQKRYPASLTKMMTLYMMFEAMKQGKMKKSTKIRISNHAASMVPSKLGIKPGGSLTAEQAIYALVTKSANDVAAAVGEHLAGTESNFGVMMTRKARQLGMKSTTFRNASGLPDSRQVTTARDMARLGIALQEHYPREFSYFKTRSFKFGRSTFGNHNRLLGKIKGVDGIKTGYTRASGFNLVSSVNTGGRSIVAVVLGGRTGNSRNAQMQKLIGQYLGKASRRGGGNLIAKVGPSQFSAPVQAGIASFAPSQLPIPSLSQRSPAPQETEEAVAVAYAPVPKPKVNVDSGITTASIKPRSGWVIQIAALDSQALALNYLRDAQAKASSVLNARDPFVEVFKKGNATYHRARFAGFASKSEAWDTCSALKRYDYACMAYQK</sequence>
<keyword evidence="12" id="KW-0645">Protease</keyword>
<evidence type="ECO:0000256" key="2">
    <source>
        <dbReference type="ARBA" id="ARBA00022729"/>
    </source>
</evidence>
<evidence type="ECO:0000256" key="9">
    <source>
        <dbReference type="RuleBase" id="RU004016"/>
    </source>
</evidence>
<proteinExistence type="inferred from homology"/>
<comment type="caution">
    <text evidence="12">The sequence shown here is derived from an EMBL/GenBank/DDBJ whole genome shotgun (WGS) entry which is preliminary data.</text>
</comment>
<dbReference type="GO" id="GO:0009002">
    <property type="term" value="F:serine-type D-Ala-D-Ala carboxypeptidase activity"/>
    <property type="evidence" value="ECO:0007669"/>
    <property type="project" value="InterPro"/>
</dbReference>
<feature type="active site" description="Acyl-ester intermediate" evidence="7">
    <location>
        <position position="68"/>
    </location>
</feature>
<feature type="chain" id="PRO_5005861240" evidence="10">
    <location>
        <begin position="39"/>
        <end position="439"/>
    </location>
</feature>
<dbReference type="InterPro" id="IPR036680">
    <property type="entry name" value="SPOR-like_sf"/>
</dbReference>
<accession>A0A0N0VLM6</accession>
<dbReference type="GO" id="GO:0006508">
    <property type="term" value="P:proteolysis"/>
    <property type="evidence" value="ECO:0007669"/>
    <property type="project" value="InterPro"/>
</dbReference>
<evidence type="ECO:0000256" key="1">
    <source>
        <dbReference type="ARBA" id="ARBA00007164"/>
    </source>
</evidence>
<dbReference type="PANTHER" id="PTHR21581">
    <property type="entry name" value="D-ALANYL-D-ALANINE CARBOXYPEPTIDASE"/>
    <property type="match status" value="1"/>
</dbReference>
<dbReference type="PANTHER" id="PTHR21581:SF6">
    <property type="entry name" value="TRAFFICKING PROTEIN PARTICLE COMPLEX SUBUNIT 12"/>
    <property type="match status" value="1"/>
</dbReference>
<evidence type="ECO:0000256" key="4">
    <source>
        <dbReference type="ARBA" id="ARBA00022960"/>
    </source>
</evidence>
<keyword evidence="3" id="KW-0378">Hydrolase</keyword>
<evidence type="ECO:0000256" key="7">
    <source>
        <dbReference type="PIRSR" id="PIRSR618044-1"/>
    </source>
</evidence>
<reference evidence="12 13" key="1">
    <citation type="submission" date="2015-01" db="EMBL/GenBank/DDBJ databases">
        <title>Ahrensia donghaiensis sp. nov., a novel dimethylsulphoniopropionate-cleavage bacterium isolated from seawater and emended descriptions of the genus Ahrensia and Ahrensia kielensis.</title>
        <authorList>
            <person name="Liu J."/>
        </authorList>
    </citation>
    <scope>NUCLEOTIDE SEQUENCE [LARGE SCALE GENOMIC DNA]</scope>
    <source>
        <strain evidence="12 13">LZD062</strain>
    </source>
</reference>
<dbReference type="Pfam" id="PF00768">
    <property type="entry name" value="Peptidase_S11"/>
    <property type="match status" value="1"/>
</dbReference>
<organism evidence="12 13">
    <name type="scientific">Ahrensia marina</name>
    <dbReference type="NCBI Taxonomy" id="1514904"/>
    <lineage>
        <taxon>Bacteria</taxon>
        <taxon>Pseudomonadati</taxon>
        <taxon>Pseudomonadota</taxon>
        <taxon>Alphaproteobacteria</taxon>
        <taxon>Hyphomicrobiales</taxon>
        <taxon>Ahrensiaceae</taxon>
        <taxon>Ahrensia</taxon>
    </lineage>
</organism>
<dbReference type="Gene3D" id="3.40.710.10">
    <property type="entry name" value="DD-peptidase/beta-lactamase superfamily"/>
    <property type="match status" value="1"/>
</dbReference>
<dbReference type="RefSeq" id="WP_053998644.1">
    <property type="nucleotide sequence ID" value="NZ_JXMU01000009.1"/>
</dbReference>
<dbReference type="Proteomes" id="UP000038011">
    <property type="component" value="Unassembled WGS sequence"/>
</dbReference>
<feature type="active site" description="Proton acceptor" evidence="7">
    <location>
        <position position="71"/>
    </location>
</feature>
<evidence type="ECO:0000256" key="6">
    <source>
        <dbReference type="ARBA" id="ARBA00023316"/>
    </source>
</evidence>
<dbReference type="SUPFAM" id="SSF56601">
    <property type="entry name" value="beta-lactamase/transpeptidase-like"/>
    <property type="match status" value="1"/>
</dbReference>
<dbReference type="InterPro" id="IPR007730">
    <property type="entry name" value="SPOR-like_dom"/>
</dbReference>
<name>A0A0N0VLM6_9HYPH</name>
<dbReference type="AlphaFoldDB" id="A0A0N0VLM6"/>
<dbReference type="GO" id="GO:0042834">
    <property type="term" value="F:peptidoglycan binding"/>
    <property type="evidence" value="ECO:0007669"/>
    <property type="project" value="InterPro"/>
</dbReference>
<keyword evidence="2 10" id="KW-0732">Signal</keyword>
<dbReference type="InterPro" id="IPR001967">
    <property type="entry name" value="Peptidase_S11_N"/>
</dbReference>
<dbReference type="InterPro" id="IPR012338">
    <property type="entry name" value="Beta-lactam/transpept-like"/>
</dbReference>
<keyword evidence="5" id="KW-0573">Peptidoglycan synthesis</keyword>
<protein>
    <submittedName>
        <fullName evidence="12">D-alanyl-D-alanine carboxypeptidase</fullName>
    </submittedName>
</protein>
<dbReference type="Gene3D" id="3.30.70.1070">
    <property type="entry name" value="Sporulation related repeat"/>
    <property type="match status" value="1"/>
</dbReference>
<dbReference type="GO" id="GO:0071555">
    <property type="term" value="P:cell wall organization"/>
    <property type="evidence" value="ECO:0007669"/>
    <property type="project" value="UniProtKB-KW"/>
</dbReference>
<dbReference type="PATRIC" id="fig|1514904.3.peg.3432"/>
<dbReference type="InterPro" id="IPR018044">
    <property type="entry name" value="Peptidase_S11"/>
</dbReference>
<evidence type="ECO:0000313" key="13">
    <source>
        <dbReference type="Proteomes" id="UP000038011"/>
    </source>
</evidence>
<keyword evidence="12" id="KW-0121">Carboxypeptidase</keyword>
<evidence type="ECO:0000259" key="11">
    <source>
        <dbReference type="PROSITE" id="PS51724"/>
    </source>
</evidence>
<dbReference type="GO" id="GO:0008360">
    <property type="term" value="P:regulation of cell shape"/>
    <property type="evidence" value="ECO:0007669"/>
    <property type="project" value="UniProtKB-KW"/>
</dbReference>
<dbReference type="EMBL" id="JXMU01000009">
    <property type="protein sequence ID" value="KPB01618.1"/>
    <property type="molecule type" value="Genomic_DNA"/>
</dbReference>
<feature type="binding site" evidence="8">
    <location>
        <position position="230"/>
    </location>
    <ligand>
        <name>substrate</name>
    </ligand>
</feature>
<evidence type="ECO:0000313" key="12">
    <source>
        <dbReference type="EMBL" id="KPB01618.1"/>
    </source>
</evidence>
<dbReference type="PROSITE" id="PS51724">
    <property type="entry name" value="SPOR"/>
    <property type="match status" value="1"/>
</dbReference>
<keyword evidence="4" id="KW-0133">Cell shape</keyword>
<dbReference type="GO" id="GO:0009252">
    <property type="term" value="P:peptidoglycan biosynthetic process"/>
    <property type="evidence" value="ECO:0007669"/>
    <property type="project" value="UniProtKB-KW"/>
</dbReference>
<feature type="signal peptide" evidence="10">
    <location>
        <begin position="1"/>
        <end position="38"/>
    </location>
</feature>
<feature type="active site" evidence="7">
    <location>
        <position position="128"/>
    </location>
</feature>
<dbReference type="PRINTS" id="PR00725">
    <property type="entry name" value="DADACBPTASE1"/>
</dbReference>
<keyword evidence="13" id="KW-1185">Reference proteome</keyword>
<keyword evidence="6" id="KW-0961">Cell wall biogenesis/degradation</keyword>
<evidence type="ECO:0000256" key="10">
    <source>
        <dbReference type="SAM" id="SignalP"/>
    </source>
</evidence>
<dbReference type="STRING" id="1514904.SU32_06985"/>
<evidence type="ECO:0000256" key="5">
    <source>
        <dbReference type="ARBA" id="ARBA00022984"/>
    </source>
</evidence>
<gene>
    <name evidence="12" type="ORF">SU32_06985</name>
</gene>